<sequence length="533" mass="57186">MGTCLLSLRLALERKRPLFEDSLIFAPTFSSPVSISPSSSSSSSFSFSSTISSSAKTLNLEGDMITSSSPCISSPFVSFFFLFRGEGGDSLPTKAQTWFSADSVSTSVPVCDVPPTSKHFLETSPTTSLPSAGGSPSSSNSKSLTTFRLLSRSLLPADVPFITSSESASVMSLVLDKAIRTGHGMRRCTSQLTGAEKVAHSAGAASTQLISAGWSVGVLAGHYGSWVVMVRIMGGYGPDHGHGGLMGLRDSGKAVGGLFSYKYKSLLSTLMRRKGRGKLCPIRYRSKERKERSWLQGSPCGGLVIPVSSSRGQGRLDQKWILDRRRRLWRRVWGFPSTHLSVLWVQSHGHATRPWPDQCNLSMALVGHVLIGIAVRLRSHEDLGRGTRKRSQKTKDGTGASSAGDASVLNPVELSVPPTGRTGEAILTETQINQTEVQLGGEDRQLEVTREQLNGAGSQLGAASGQLRDERDGEAESSETGNRADPNVQRDGRTGLVDQMAEPSMKEVLYAIKVMGSQMLAMTQVFTPVVNSS</sequence>
<proteinExistence type="predicted"/>
<gene>
    <name evidence="2" type="ORF">F2Q69_00048481</name>
</gene>
<evidence type="ECO:0000313" key="3">
    <source>
        <dbReference type="Proteomes" id="UP000712600"/>
    </source>
</evidence>
<name>A0A8S9PYD3_BRACR</name>
<reference evidence="2" key="1">
    <citation type="submission" date="2019-12" db="EMBL/GenBank/DDBJ databases">
        <title>Genome sequencing and annotation of Brassica cretica.</title>
        <authorList>
            <person name="Studholme D.J."/>
            <person name="Sarris P."/>
        </authorList>
    </citation>
    <scope>NUCLEOTIDE SEQUENCE</scope>
    <source>
        <strain evidence="2">PFS-109/04</strain>
        <tissue evidence="2">Leaf</tissue>
    </source>
</reference>
<dbReference type="Proteomes" id="UP000712600">
    <property type="component" value="Unassembled WGS sequence"/>
</dbReference>
<accession>A0A8S9PYD3</accession>
<organism evidence="2 3">
    <name type="scientific">Brassica cretica</name>
    <name type="common">Mustard</name>
    <dbReference type="NCBI Taxonomy" id="69181"/>
    <lineage>
        <taxon>Eukaryota</taxon>
        <taxon>Viridiplantae</taxon>
        <taxon>Streptophyta</taxon>
        <taxon>Embryophyta</taxon>
        <taxon>Tracheophyta</taxon>
        <taxon>Spermatophyta</taxon>
        <taxon>Magnoliopsida</taxon>
        <taxon>eudicotyledons</taxon>
        <taxon>Gunneridae</taxon>
        <taxon>Pentapetalae</taxon>
        <taxon>rosids</taxon>
        <taxon>malvids</taxon>
        <taxon>Brassicales</taxon>
        <taxon>Brassicaceae</taxon>
        <taxon>Brassiceae</taxon>
        <taxon>Brassica</taxon>
    </lineage>
</organism>
<evidence type="ECO:0000313" key="2">
    <source>
        <dbReference type="EMBL" id="KAF3524661.1"/>
    </source>
</evidence>
<feature type="region of interest" description="Disordered" evidence="1">
    <location>
        <begin position="382"/>
        <end position="423"/>
    </location>
</feature>
<feature type="region of interest" description="Disordered" evidence="1">
    <location>
        <begin position="455"/>
        <end position="494"/>
    </location>
</feature>
<feature type="compositionally biased region" description="Low complexity" evidence="1">
    <location>
        <begin position="455"/>
        <end position="466"/>
    </location>
</feature>
<protein>
    <submittedName>
        <fullName evidence="2">Uncharacterized protein</fullName>
    </submittedName>
</protein>
<evidence type="ECO:0000256" key="1">
    <source>
        <dbReference type="SAM" id="MobiDB-lite"/>
    </source>
</evidence>
<dbReference type="AlphaFoldDB" id="A0A8S9PYD3"/>
<comment type="caution">
    <text evidence="2">The sequence shown here is derived from an EMBL/GenBank/DDBJ whole genome shotgun (WGS) entry which is preliminary data.</text>
</comment>
<dbReference type="EMBL" id="QGKX02001347">
    <property type="protein sequence ID" value="KAF3524661.1"/>
    <property type="molecule type" value="Genomic_DNA"/>
</dbReference>